<dbReference type="Pfam" id="PF02984">
    <property type="entry name" value="Cyclin_C"/>
    <property type="match status" value="1"/>
</dbReference>
<feature type="domain" description="Cyclin-like" evidence="6">
    <location>
        <begin position="406"/>
        <end position="494"/>
    </location>
</feature>
<keyword evidence="2 4" id="KW-0195">Cyclin</keyword>
<feature type="region of interest" description="Disordered" evidence="5">
    <location>
        <begin position="135"/>
        <end position="157"/>
    </location>
</feature>
<dbReference type="STRING" id="542762.A0A4S4E4F2"/>
<proteinExistence type="inferred from homology"/>
<dbReference type="InterPro" id="IPR006671">
    <property type="entry name" value="Cyclin_N"/>
</dbReference>
<name>A0A4S4E4F2_CAMSN</name>
<keyword evidence="8" id="KW-1185">Reference proteome</keyword>
<dbReference type="InterPro" id="IPR039361">
    <property type="entry name" value="Cyclin"/>
</dbReference>
<dbReference type="InterPro" id="IPR013763">
    <property type="entry name" value="Cyclin-like_dom"/>
</dbReference>
<keyword evidence="3" id="KW-0131">Cell cycle</keyword>
<dbReference type="InterPro" id="IPR004367">
    <property type="entry name" value="Cyclin_C-dom"/>
</dbReference>
<protein>
    <recommendedName>
        <fullName evidence="6">Cyclin-like domain-containing protein</fullName>
    </recommendedName>
</protein>
<dbReference type="PANTHER" id="PTHR10177">
    <property type="entry name" value="CYCLINS"/>
    <property type="match status" value="1"/>
</dbReference>
<accession>A0A4S4E4F2</accession>
<dbReference type="InterPro" id="IPR036915">
    <property type="entry name" value="Cyclin-like_sf"/>
</dbReference>
<reference evidence="7 8" key="1">
    <citation type="journal article" date="2018" name="Proc. Natl. Acad. Sci. U.S.A.">
        <title>Draft genome sequence of Camellia sinensis var. sinensis provides insights into the evolution of the tea genome and tea quality.</title>
        <authorList>
            <person name="Wei C."/>
            <person name="Yang H."/>
            <person name="Wang S."/>
            <person name="Zhao J."/>
            <person name="Liu C."/>
            <person name="Gao L."/>
            <person name="Xia E."/>
            <person name="Lu Y."/>
            <person name="Tai Y."/>
            <person name="She G."/>
            <person name="Sun J."/>
            <person name="Cao H."/>
            <person name="Tong W."/>
            <person name="Gao Q."/>
            <person name="Li Y."/>
            <person name="Deng W."/>
            <person name="Jiang X."/>
            <person name="Wang W."/>
            <person name="Chen Q."/>
            <person name="Zhang S."/>
            <person name="Li H."/>
            <person name="Wu J."/>
            <person name="Wang P."/>
            <person name="Li P."/>
            <person name="Shi C."/>
            <person name="Zheng F."/>
            <person name="Jian J."/>
            <person name="Huang B."/>
            <person name="Shan D."/>
            <person name="Shi M."/>
            <person name="Fang C."/>
            <person name="Yue Y."/>
            <person name="Li F."/>
            <person name="Li D."/>
            <person name="Wei S."/>
            <person name="Han B."/>
            <person name="Jiang C."/>
            <person name="Yin Y."/>
            <person name="Xia T."/>
            <person name="Zhang Z."/>
            <person name="Bennetzen J.L."/>
            <person name="Zhao S."/>
            <person name="Wan X."/>
        </authorList>
    </citation>
    <scope>NUCLEOTIDE SEQUENCE [LARGE SCALE GENOMIC DNA]</scope>
    <source>
        <strain evidence="8">cv. Shuchazao</strain>
        <tissue evidence="7">Leaf</tissue>
    </source>
</reference>
<dbReference type="Proteomes" id="UP000306102">
    <property type="component" value="Unassembled WGS sequence"/>
</dbReference>
<sequence length="627" mass="71168">MKRKVQAVQCLKKLRSRLPRRRRSQISPIICSNVKPRSIAFPVDSSASSHLTREVSCDSSRVSVNKPRPHLKKRGLEEIGGFGENEEFRRVTRSYLRQRENERKEVEKRRVGDGVVEISESSCVESCSGVKAREINSKSKRTSGKGAGNAKEFGRIEESGATTKSEVSCVQQFSGEFSRKISKAGGEKARGTENSLEIKENKLVLFSDKANNDGENRVPRVELFEVSRNYAEANLTDSNSGLAIEQKSELNANDLDLACSEYLCNEAESDYSSAFSDLQSEIFPESSEVDFSDYTPSVWFESGSEFSERSVGDENPTPTFSLFLQYAQQFYKSTSALGSKISTLFDEEHSDEFTPLRFEDDEHERSYQMFRDRERRQVYVHDYTAEYCSTTEHGELVIQQRLHMVHWIVEQQSTTKELQKETMFLGISLLDRFLSKGFFKNKRSLQIVGIACLALATRIEENQPFNSVRERKFSVGSNVYSRCEVVAMEWLVQEVLDFQCFLPTIYNFLWFYLKAASANEVVEKTVKYLAVLALLGHEQLCYWPSTVAAGLVMLASLSANQDASCNHVMETHLRTKDDDLPGCIKADIVGGLSVLRGQDKIWRMNQMKLSRYTKQFGQIGSPMGLRI</sequence>
<evidence type="ECO:0000256" key="2">
    <source>
        <dbReference type="ARBA" id="ARBA00023127"/>
    </source>
</evidence>
<evidence type="ECO:0000313" key="8">
    <source>
        <dbReference type="Proteomes" id="UP000306102"/>
    </source>
</evidence>
<evidence type="ECO:0000256" key="5">
    <source>
        <dbReference type="SAM" id="MobiDB-lite"/>
    </source>
</evidence>
<comment type="caution">
    <text evidence="7">The sequence shown here is derived from an EMBL/GenBank/DDBJ whole genome shotgun (WGS) entry which is preliminary data.</text>
</comment>
<evidence type="ECO:0000256" key="3">
    <source>
        <dbReference type="ARBA" id="ARBA00023306"/>
    </source>
</evidence>
<evidence type="ECO:0000259" key="6">
    <source>
        <dbReference type="SMART" id="SM00385"/>
    </source>
</evidence>
<dbReference type="SUPFAM" id="SSF47954">
    <property type="entry name" value="Cyclin-like"/>
    <property type="match status" value="2"/>
</dbReference>
<evidence type="ECO:0000313" key="7">
    <source>
        <dbReference type="EMBL" id="THG10165.1"/>
    </source>
</evidence>
<gene>
    <name evidence="7" type="ORF">TEA_014346</name>
</gene>
<dbReference type="AlphaFoldDB" id="A0A4S4E4F2"/>
<dbReference type="Gene3D" id="1.10.472.10">
    <property type="entry name" value="Cyclin-like"/>
    <property type="match status" value="2"/>
</dbReference>
<keyword evidence="1" id="KW-0132">Cell division</keyword>
<evidence type="ECO:0000256" key="4">
    <source>
        <dbReference type="RuleBase" id="RU000383"/>
    </source>
</evidence>
<organism evidence="7 8">
    <name type="scientific">Camellia sinensis var. sinensis</name>
    <name type="common">China tea</name>
    <dbReference type="NCBI Taxonomy" id="542762"/>
    <lineage>
        <taxon>Eukaryota</taxon>
        <taxon>Viridiplantae</taxon>
        <taxon>Streptophyta</taxon>
        <taxon>Embryophyta</taxon>
        <taxon>Tracheophyta</taxon>
        <taxon>Spermatophyta</taxon>
        <taxon>Magnoliopsida</taxon>
        <taxon>eudicotyledons</taxon>
        <taxon>Gunneridae</taxon>
        <taxon>Pentapetalae</taxon>
        <taxon>asterids</taxon>
        <taxon>Ericales</taxon>
        <taxon>Theaceae</taxon>
        <taxon>Camellia</taxon>
    </lineage>
</organism>
<dbReference type="Pfam" id="PF00134">
    <property type="entry name" value="Cyclin_N"/>
    <property type="match status" value="1"/>
</dbReference>
<dbReference type="GO" id="GO:0051301">
    <property type="term" value="P:cell division"/>
    <property type="evidence" value="ECO:0007669"/>
    <property type="project" value="UniProtKB-KW"/>
</dbReference>
<evidence type="ECO:0000256" key="1">
    <source>
        <dbReference type="ARBA" id="ARBA00022618"/>
    </source>
</evidence>
<comment type="similarity">
    <text evidence="4">Belongs to the cyclin family.</text>
</comment>
<dbReference type="SMART" id="SM00385">
    <property type="entry name" value="CYCLIN"/>
    <property type="match status" value="1"/>
</dbReference>
<dbReference type="EMBL" id="SDRB02007998">
    <property type="protein sequence ID" value="THG10165.1"/>
    <property type="molecule type" value="Genomic_DNA"/>
</dbReference>